<evidence type="ECO:0000256" key="1">
    <source>
        <dbReference type="SAM" id="Phobius"/>
    </source>
</evidence>
<dbReference type="Proteomes" id="UP001157418">
    <property type="component" value="Unassembled WGS sequence"/>
</dbReference>
<feature type="transmembrane region" description="Helical" evidence="1">
    <location>
        <begin position="13"/>
        <end position="34"/>
    </location>
</feature>
<keyword evidence="3" id="KW-1185">Reference proteome</keyword>
<protein>
    <submittedName>
        <fullName evidence="2">Uncharacterized protein</fullName>
    </submittedName>
</protein>
<keyword evidence="1" id="KW-0472">Membrane</keyword>
<organism evidence="2 3">
    <name type="scientific">Lactuca virosa</name>
    <dbReference type="NCBI Taxonomy" id="75947"/>
    <lineage>
        <taxon>Eukaryota</taxon>
        <taxon>Viridiplantae</taxon>
        <taxon>Streptophyta</taxon>
        <taxon>Embryophyta</taxon>
        <taxon>Tracheophyta</taxon>
        <taxon>Spermatophyta</taxon>
        <taxon>Magnoliopsida</taxon>
        <taxon>eudicotyledons</taxon>
        <taxon>Gunneridae</taxon>
        <taxon>Pentapetalae</taxon>
        <taxon>asterids</taxon>
        <taxon>campanulids</taxon>
        <taxon>Asterales</taxon>
        <taxon>Asteraceae</taxon>
        <taxon>Cichorioideae</taxon>
        <taxon>Cichorieae</taxon>
        <taxon>Lactucinae</taxon>
        <taxon>Lactuca</taxon>
    </lineage>
</organism>
<reference evidence="2 3" key="1">
    <citation type="submission" date="2022-01" db="EMBL/GenBank/DDBJ databases">
        <authorList>
            <person name="Xiong W."/>
            <person name="Schranz E."/>
        </authorList>
    </citation>
    <scope>NUCLEOTIDE SEQUENCE [LARGE SCALE GENOMIC DNA]</scope>
</reference>
<dbReference type="EMBL" id="CAKMRJ010005624">
    <property type="protein sequence ID" value="CAH1447759.1"/>
    <property type="molecule type" value="Genomic_DNA"/>
</dbReference>
<keyword evidence="1" id="KW-1133">Transmembrane helix</keyword>
<keyword evidence="1" id="KW-0812">Transmembrane</keyword>
<evidence type="ECO:0000313" key="2">
    <source>
        <dbReference type="EMBL" id="CAH1447759.1"/>
    </source>
</evidence>
<proteinExistence type="predicted"/>
<dbReference type="AlphaFoldDB" id="A0AAU9PCF9"/>
<sequence>MAILRSTRTEEKLLWWLIGVGLIELFLRYSFFVFRRVLEQVLVNIGRFWVIWELLKISNQPVNISSNFLNLSLLSVSYQGSIVLCRLPAPLDLGRVTQLSMLGLPIEVLQSECTKSMHSRKTLKQRSDHKRREVVLSQQLHHLVKKVKAHVHLGLSEVGGLFNEHEMGK</sequence>
<evidence type="ECO:0000313" key="3">
    <source>
        <dbReference type="Proteomes" id="UP001157418"/>
    </source>
</evidence>
<gene>
    <name evidence="2" type="ORF">LVIROSA_LOCUS33348</name>
</gene>
<name>A0AAU9PCF9_9ASTR</name>
<comment type="caution">
    <text evidence="2">The sequence shown here is derived from an EMBL/GenBank/DDBJ whole genome shotgun (WGS) entry which is preliminary data.</text>
</comment>
<accession>A0AAU9PCF9</accession>